<accession>A0A5B7DDF2</accession>
<evidence type="ECO:0000313" key="1">
    <source>
        <dbReference type="EMBL" id="MPC19085.1"/>
    </source>
</evidence>
<keyword evidence="2" id="KW-1185">Reference proteome</keyword>
<dbReference type="AlphaFoldDB" id="A0A5B7DDF2"/>
<sequence>MCCDIYPVKRLGHATPFQKDTQLTGQGTVLIRVTPPLAEVKRQRHLRFGGSLRRDWRNRTRYRNEIVIGGAQRR</sequence>
<name>A0A5B7DDF2_PORTR</name>
<protein>
    <submittedName>
        <fullName evidence="1">Uncharacterized protein</fullName>
    </submittedName>
</protein>
<gene>
    <name evidence="1" type="ORF">E2C01_011991</name>
</gene>
<reference evidence="1 2" key="1">
    <citation type="submission" date="2019-05" db="EMBL/GenBank/DDBJ databases">
        <title>Another draft genome of Portunus trituberculatus and its Hox gene families provides insights of decapod evolution.</title>
        <authorList>
            <person name="Jeong J.-H."/>
            <person name="Song I."/>
            <person name="Kim S."/>
            <person name="Choi T."/>
            <person name="Kim D."/>
            <person name="Ryu S."/>
            <person name="Kim W."/>
        </authorList>
    </citation>
    <scope>NUCLEOTIDE SEQUENCE [LARGE SCALE GENOMIC DNA]</scope>
    <source>
        <tissue evidence="1">Muscle</tissue>
    </source>
</reference>
<dbReference type="EMBL" id="VSRR010000737">
    <property type="protein sequence ID" value="MPC19085.1"/>
    <property type="molecule type" value="Genomic_DNA"/>
</dbReference>
<dbReference type="Proteomes" id="UP000324222">
    <property type="component" value="Unassembled WGS sequence"/>
</dbReference>
<comment type="caution">
    <text evidence="1">The sequence shown here is derived from an EMBL/GenBank/DDBJ whole genome shotgun (WGS) entry which is preliminary data.</text>
</comment>
<proteinExistence type="predicted"/>
<evidence type="ECO:0000313" key="2">
    <source>
        <dbReference type="Proteomes" id="UP000324222"/>
    </source>
</evidence>
<organism evidence="1 2">
    <name type="scientific">Portunus trituberculatus</name>
    <name type="common">Swimming crab</name>
    <name type="synonym">Neptunus trituberculatus</name>
    <dbReference type="NCBI Taxonomy" id="210409"/>
    <lineage>
        <taxon>Eukaryota</taxon>
        <taxon>Metazoa</taxon>
        <taxon>Ecdysozoa</taxon>
        <taxon>Arthropoda</taxon>
        <taxon>Crustacea</taxon>
        <taxon>Multicrustacea</taxon>
        <taxon>Malacostraca</taxon>
        <taxon>Eumalacostraca</taxon>
        <taxon>Eucarida</taxon>
        <taxon>Decapoda</taxon>
        <taxon>Pleocyemata</taxon>
        <taxon>Brachyura</taxon>
        <taxon>Eubrachyura</taxon>
        <taxon>Portunoidea</taxon>
        <taxon>Portunidae</taxon>
        <taxon>Portuninae</taxon>
        <taxon>Portunus</taxon>
    </lineage>
</organism>